<name>A0A2T0Q5N6_9ACTN</name>
<dbReference type="Proteomes" id="UP000237846">
    <property type="component" value="Unassembled WGS sequence"/>
</dbReference>
<proteinExistence type="predicted"/>
<gene>
    <name evidence="1" type="ORF">CLV72_104705</name>
</gene>
<protein>
    <submittedName>
        <fullName evidence="1">Uncharacterized protein</fullName>
    </submittedName>
</protein>
<evidence type="ECO:0000313" key="2">
    <source>
        <dbReference type="Proteomes" id="UP000237846"/>
    </source>
</evidence>
<dbReference type="EMBL" id="PVZC01000004">
    <property type="protein sequence ID" value="PRX99125.1"/>
    <property type="molecule type" value="Genomic_DNA"/>
</dbReference>
<dbReference type="RefSeq" id="WP_106246913.1">
    <property type="nucleotide sequence ID" value="NZ_PVZC01000004.1"/>
</dbReference>
<evidence type="ECO:0000313" key="1">
    <source>
        <dbReference type="EMBL" id="PRX99125.1"/>
    </source>
</evidence>
<keyword evidence="2" id="KW-1185">Reference proteome</keyword>
<comment type="caution">
    <text evidence="1">The sequence shown here is derived from an EMBL/GenBank/DDBJ whole genome shotgun (WGS) entry which is preliminary data.</text>
</comment>
<dbReference type="AlphaFoldDB" id="A0A2T0Q5N6"/>
<sequence length="86" mass="9326">MITDSRAATAADVTDDELLAAMQEHAPCGWRLHLVLRPDGSTLFWQACRVRSGQGETLLEDTAGHLSAALTAPPPRRDRAGCVGRW</sequence>
<organism evidence="1 2">
    <name type="scientific">Allonocardiopsis opalescens</name>
    <dbReference type="NCBI Taxonomy" id="1144618"/>
    <lineage>
        <taxon>Bacteria</taxon>
        <taxon>Bacillati</taxon>
        <taxon>Actinomycetota</taxon>
        <taxon>Actinomycetes</taxon>
        <taxon>Streptosporangiales</taxon>
        <taxon>Allonocardiopsis</taxon>
    </lineage>
</organism>
<reference evidence="1 2" key="1">
    <citation type="submission" date="2018-03" db="EMBL/GenBank/DDBJ databases">
        <title>Genomic Encyclopedia of Archaeal and Bacterial Type Strains, Phase II (KMG-II): from individual species to whole genera.</title>
        <authorList>
            <person name="Goeker M."/>
        </authorList>
    </citation>
    <scope>NUCLEOTIDE SEQUENCE [LARGE SCALE GENOMIC DNA]</scope>
    <source>
        <strain evidence="1 2">DSM 45601</strain>
    </source>
</reference>
<accession>A0A2T0Q5N6</accession>